<dbReference type="AlphaFoldDB" id="A0AAE1TRS4"/>
<reference evidence="1" key="1">
    <citation type="submission" date="2023-11" db="EMBL/GenBank/DDBJ databases">
        <title>Genome assemblies of two species of porcelain crab, Petrolisthes cinctipes and Petrolisthes manimaculis (Anomura: Porcellanidae).</title>
        <authorList>
            <person name="Angst P."/>
        </authorList>
    </citation>
    <scope>NUCLEOTIDE SEQUENCE</scope>
    <source>
        <strain evidence="1">PB745_02</strain>
        <tissue evidence="1">Gill</tissue>
    </source>
</reference>
<dbReference type="EMBL" id="JAWZYT010003994">
    <property type="protein sequence ID" value="KAK4295803.1"/>
    <property type="molecule type" value="Genomic_DNA"/>
</dbReference>
<protein>
    <submittedName>
        <fullName evidence="1">Uncharacterized protein</fullName>
    </submittedName>
</protein>
<comment type="caution">
    <text evidence="1">The sequence shown here is derived from an EMBL/GenBank/DDBJ whole genome shotgun (WGS) entry which is preliminary data.</text>
</comment>
<sequence>MWCGWRIRVTQLQMALEVTLMIGKKSTRQLTQQKERVQLMCGGGSGGLVRSLTKMDELRDQGVAKRRTPRGDFDRLQFSPSVSLILFTQTFLLISPLDFFVPLL</sequence>
<gene>
    <name evidence="1" type="ORF">Pmani_031654</name>
</gene>
<evidence type="ECO:0000313" key="1">
    <source>
        <dbReference type="EMBL" id="KAK4295803.1"/>
    </source>
</evidence>
<accession>A0AAE1TRS4</accession>
<organism evidence="1 2">
    <name type="scientific">Petrolisthes manimaculis</name>
    <dbReference type="NCBI Taxonomy" id="1843537"/>
    <lineage>
        <taxon>Eukaryota</taxon>
        <taxon>Metazoa</taxon>
        <taxon>Ecdysozoa</taxon>
        <taxon>Arthropoda</taxon>
        <taxon>Crustacea</taxon>
        <taxon>Multicrustacea</taxon>
        <taxon>Malacostraca</taxon>
        <taxon>Eumalacostraca</taxon>
        <taxon>Eucarida</taxon>
        <taxon>Decapoda</taxon>
        <taxon>Pleocyemata</taxon>
        <taxon>Anomura</taxon>
        <taxon>Galatheoidea</taxon>
        <taxon>Porcellanidae</taxon>
        <taxon>Petrolisthes</taxon>
    </lineage>
</organism>
<evidence type="ECO:0000313" key="2">
    <source>
        <dbReference type="Proteomes" id="UP001292094"/>
    </source>
</evidence>
<dbReference type="Proteomes" id="UP001292094">
    <property type="component" value="Unassembled WGS sequence"/>
</dbReference>
<keyword evidence="2" id="KW-1185">Reference proteome</keyword>
<name>A0AAE1TRS4_9EUCA</name>
<proteinExistence type="predicted"/>